<evidence type="ECO:0000313" key="1">
    <source>
        <dbReference type="EMBL" id="ATI15706.1"/>
    </source>
</evidence>
<name>A0A291LAQ9_9CAUD</name>
<proteinExistence type="predicted"/>
<sequence>MLTTLKTYQQTMTRRLRAMRSGTVIDAARQPEPATVDRVRKLANDAIQQYSDEVFAGGEPVFPDWARDVLELCDQHDAMAAKLQRRS</sequence>
<dbReference type="EMBL" id="MF663786">
    <property type="protein sequence ID" value="ATI15706.1"/>
    <property type="molecule type" value="Genomic_DNA"/>
</dbReference>
<protein>
    <submittedName>
        <fullName evidence="1">Uncharacterized protein</fullName>
    </submittedName>
</protein>
<accession>A0A291LAQ9</accession>
<keyword evidence="2" id="KW-1185">Reference proteome</keyword>
<evidence type="ECO:0000313" key="2">
    <source>
        <dbReference type="Proteomes" id="UP000228765"/>
    </source>
</evidence>
<dbReference type="RefSeq" id="YP_009792754.1">
    <property type="nucleotide sequence ID" value="NC_047861.1"/>
</dbReference>
<reference evidence="1 2" key="1">
    <citation type="submission" date="2017-08" db="EMBL/GenBank/DDBJ databases">
        <title>Complete genome sequence of a novel bacteriophage infecting Bordetella bronchiseptica.</title>
        <authorList>
            <person name="Chen Y."/>
            <person name="Song J."/>
            <person name="Wu B."/>
        </authorList>
    </citation>
    <scope>NUCLEOTIDE SEQUENCE [LARGE SCALE GENOMIC DNA]</scope>
</reference>
<dbReference type="KEGG" id="vg:54982962"/>
<dbReference type="GeneID" id="54982962"/>
<dbReference type="Proteomes" id="UP000228765">
    <property type="component" value="Segment"/>
</dbReference>
<organism evidence="1 2">
    <name type="scientific">Bordetella phage vB_BbrM_PHB04</name>
    <dbReference type="NCBI Taxonomy" id="2029657"/>
    <lineage>
        <taxon>Viruses</taxon>
        <taxon>Duplodnaviria</taxon>
        <taxon>Heunggongvirae</taxon>
        <taxon>Uroviricota</taxon>
        <taxon>Caudoviricetes</taxon>
        <taxon>Phabquatrovirus</taxon>
        <taxon>Phabquatrovirus PHB04</taxon>
    </lineage>
</organism>